<name>A0A0K0MDU7_AERSS</name>
<dbReference type="FunFam" id="3.40.50.720:FF:000160">
    <property type="entry name" value="2,3-dihydro-2,3-dihydroxybenzoate dehydrogenase"/>
    <property type="match status" value="1"/>
</dbReference>
<keyword evidence="3" id="KW-0560">Oxidoreductase</keyword>
<dbReference type="EMBL" id="KM262646">
    <property type="protein sequence ID" value="AKB10743.1"/>
    <property type="molecule type" value="Genomic_DNA"/>
</dbReference>
<dbReference type="PRINTS" id="PR00080">
    <property type="entry name" value="SDRFAMILY"/>
</dbReference>
<dbReference type="NCBIfam" id="NF006074">
    <property type="entry name" value="PRK08220.1"/>
    <property type="match status" value="1"/>
</dbReference>
<dbReference type="SMART" id="SM00822">
    <property type="entry name" value="PKS_KR"/>
    <property type="match status" value="1"/>
</dbReference>
<evidence type="ECO:0000256" key="6">
    <source>
        <dbReference type="ARBA" id="ARBA00066334"/>
    </source>
</evidence>
<dbReference type="InterPro" id="IPR057326">
    <property type="entry name" value="KR_dom"/>
</dbReference>
<dbReference type="AlphaFoldDB" id="A0A0K0MDU7"/>
<dbReference type="PANTHER" id="PTHR24321">
    <property type="entry name" value="DEHYDROGENASES, SHORT CHAIN"/>
    <property type="match status" value="1"/>
</dbReference>
<evidence type="ECO:0000256" key="5">
    <source>
        <dbReference type="ARBA" id="ARBA00052874"/>
    </source>
</evidence>
<comment type="pathway">
    <text evidence="1">Siderophore biosynthesis.</text>
</comment>
<dbReference type="InterPro" id="IPR002347">
    <property type="entry name" value="SDR_fam"/>
</dbReference>
<organism evidence="10">
    <name type="scientific">Aeromonas salmonicida subsp. salmonicida</name>
    <dbReference type="NCBI Taxonomy" id="29491"/>
    <lineage>
        <taxon>Bacteria</taxon>
        <taxon>Pseudomonadati</taxon>
        <taxon>Pseudomonadota</taxon>
        <taxon>Gammaproteobacteria</taxon>
        <taxon>Aeromonadales</taxon>
        <taxon>Aeromonadaceae</taxon>
        <taxon>Aeromonas</taxon>
    </lineage>
</organism>
<comment type="similarity">
    <text evidence="2">Belongs to the short-chain dehydrogenases/reductases (SDR) family.</text>
</comment>
<dbReference type="PROSITE" id="PS00061">
    <property type="entry name" value="ADH_SHORT"/>
    <property type="match status" value="1"/>
</dbReference>
<dbReference type="InterPro" id="IPR020904">
    <property type="entry name" value="Sc_DH/Rdtase_CS"/>
</dbReference>
<dbReference type="InterPro" id="IPR036291">
    <property type="entry name" value="NAD(P)-bd_dom_sf"/>
</dbReference>
<comment type="catalytic activity">
    <reaction evidence="5">
        <text>(2S,3S)-2,3-dihydroxy-2,3-dihydrobenzoate + NAD(+) = 2,3-dihydroxybenzoate + NADH + H(+)</text>
        <dbReference type="Rhea" id="RHEA:23824"/>
        <dbReference type="ChEBI" id="CHEBI:15378"/>
        <dbReference type="ChEBI" id="CHEBI:36654"/>
        <dbReference type="ChEBI" id="CHEBI:57540"/>
        <dbReference type="ChEBI" id="CHEBI:57945"/>
        <dbReference type="ChEBI" id="CHEBI:58764"/>
        <dbReference type="EC" id="1.3.1.28"/>
    </reaction>
</comment>
<evidence type="ECO:0000259" key="9">
    <source>
        <dbReference type="SMART" id="SM00822"/>
    </source>
</evidence>
<evidence type="ECO:0000256" key="3">
    <source>
        <dbReference type="ARBA" id="ARBA00023002"/>
    </source>
</evidence>
<evidence type="ECO:0000256" key="7">
    <source>
        <dbReference type="ARBA" id="ARBA00067530"/>
    </source>
</evidence>
<feature type="domain" description="Ketoreductase" evidence="9">
    <location>
        <begin position="18"/>
        <end position="186"/>
    </location>
</feature>
<dbReference type="Gene3D" id="3.40.50.720">
    <property type="entry name" value="NAD(P)-binding Rossmann-like Domain"/>
    <property type="match status" value="1"/>
</dbReference>
<accession>A0A0K0MDU7</accession>
<evidence type="ECO:0000256" key="4">
    <source>
        <dbReference type="ARBA" id="ARBA00023027"/>
    </source>
</evidence>
<protein>
    <recommendedName>
        <fullName evidence="7 8">2,3-dihydro-2,3-dihydroxybenzoate dehydrogenase</fullName>
        <ecNumber evidence="6 8">1.3.1.28</ecNumber>
    </recommendedName>
</protein>
<dbReference type="PRINTS" id="PR01397">
    <property type="entry name" value="DHBDHDRGNASE"/>
</dbReference>
<evidence type="ECO:0000256" key="2">
    <source>
        <dbReference type="ARBA" id="ARBA00006484"/>
    </source>
</evidence>
<evidence type="ECO:0000313" key="10">
    <source>
        <dbReference type="EMBL" id="AKB10743.1"/>
    </source>
</evidence>
<dbReference type="SUPFAM" id="SSF51735">
    <property type="entry name" value="NAD(P)-binding Rossmann-fold domains"/>
    <property type="match status" value="1"/>
</dbReference>
<dbReference type="GO" id="GO:0019290">
    <property type="term" value="P:siderophore biosynthetic process"/>
    <property type="evidence" value="ECO:0007669"/>
    <property type="project" value="InterPro"/>
</dbReference>
<sequence>MSKMTKEPQKMAFDFSGKRVWVTGAGRGIGREVAEQFVAAGAAVVGLDLAFPEADYPYATRLLDIGDAAAVNACCAALLADGGLDVLVHGAGVLRLGPTENLSDQDWHDCMTVNATGVFYLLRALVPHFKTQRRGAIVTIGSNAAHVPRMQMAAYCASKAAVTSLTQTVGLELAPFGVRVNLVSPGSTDTPMLRGMLPDEGAMARTIAGLPDQFKLGIPLRKIATPAEIANTVLFLASDLASHITLQDLVVDGGATLSA</sequence>
<dbReference type="PANTHER" id="PTHR24321:SF13">
    <property type="entry name" value="2,3-DIHYDRO-2,3-DIHYDROXYBENZOATE DEHYDROGENASE"/>
    <property type="match status" value="1"/>
</dbReference>
<evidence type="ECO:0000256" key="1">
    <source>
        <dbReference type="ARBA" id="ARBA00004924"/>
    </source>
</evidence>
<dbReference type="InterPro" id="IPR003560">
    <property type="entry name" value="DHB_DH"/>
</dbReference>
<dbReference type="NCBIfam" id="TIGR04316">
    <property type="entry name" value="dhbA_paeA"/>
    <property type="match status" value="1"/>
</dbReference>
<dbReference type="Pfam" id="PF13561">
    <property type="entry name" value="adh_short_C2"/>
    <property type="match status" value="1"/>
</dbReference>
<evidence type="ECO:0000256" key="8">
    <source>
        <dbReference type="NCBIfam" id="TIGR04316"/>
    </source>
</evidence>
<reference evidence="10" key="1">
    <citation type="submission" date="2014-07" db="EMBL/GenBank/DDBJ databases">
        <title>Identification of siderophores produced by Aeromonas salmonicida.</title>
        <authorList>
            <person name="Vences A."/>
            <person name="Balado M."/>
            <person name="Lemos M.L."/>
            <person name="Osorio C.R."/>
        </authorList>
    </citation>
    <scope>NUCLEOTIDE SEQUENCE</scope>
    <source>
        <strain evidence="10">VT45.1</strain>
    </source>
</reference>
<proteinExistence type="inferred from homology"/>
<keyword evidence="4" id="KW-0520">NAD</keyword>
<dbReference type="GO" id="GO:0008667">
    <property type="term" value="F:2,3-dihydro-2,3-dihydroxybenzoate dehydrogenase activity"/>
    <property type="evidence" value="ECO:0007669"/>
    <property type="project" value="UniProtKB-UniRule"/>
</dbReference>
<dbReference type="EC" id="1.3.1.28" evidence="6 8"/>
<gene>
    <name evidence="10" type="primary">entA</name>
</gene>